<dbReference type="Pfam" id="PF00691">
    <property type="entry name" value="OmpA"/>
    <property type="match status" value="1"/>
</dbReference>
<dbReference type="PRINTS" id="PR01021">
    <property type="entry name" value="OMPADOMAIN"/>
</dbReference>
<dbReference type="SUPFAM" id="SSF49452">
    <property type="entry name" value="Starch-binding domain-like"/>
    <property type="match status" value="1"/>
</dbReference>
<keyword evidence="5" id="KW-0732">Signal</keyword>
<dbReference type="InterPro" id="IPR006665">
    <property type="entry name" value="OmpA-like"/>
</dbReference>
<dbReference type="SUPFAM" id="SSF103088">
    <property type="entry name" value="OmpA-like"/>
    <property type="match status" value="1"/>
</dbReference>
<organism evidence="7">
    <name type="scientific">candidate division WOR-3 bacterium</name>
    <dbReference type="NCBI Taxonomy" id="2052148"/>
    <lineage>
        <taxon>Bacteria</taxon>
        <taxon>Bacteria division WOR-3</taxon>
    </lineage>
</organism>
<reference evidence="7" key="1">
    <citation type="journal article" date="2020" name="mSystems">
        <title>Genome- and Community-Level Interaction Insights into Carbon Utilization and Element Cycling Functions of Hydrothermarchaeota in Hydrothermal Sediment.</title>
        <authorList>
            <person name="Zhou Z."/>
            <person name="Liu Y."/>
            <person name="Xu W."/>
            <person name="Pan J."/>
            <person name="Luo Z.H."/>
            <person name="Li M."/>
        </authorList>
    </citation>
    <scope>NUCLEOTIDE SEQUENCE [LARGE SCALE GENOMIC DNA]</scope>
    <source>
        <strain evidence="8">SpSt-626</strain>
        <strain evidence="7">SpSt-695</strain>
    </source>
</reference>
<feature type="domain" description="OmpA-like" evidence="6">
    <location>
        <begin position="462"/>
        <end position="581"/>
    </location>
</feature>
<dbReference type="InterPro" id="IPR050330">
    <property type="entry name" value="Bact_OuterMem_StrucFunc"/>
</dbReference>
<dbReference type="InterPro" id="IPR045741">
    <property type="entry name" value="PorV"/>
</dbReference>
<protein>
    <submittedName>
        <fullName evidence="7">PorV/PorQ family protein</fullName>
    </submittedName>
</protein>
<evidence type="ECO:0000256" key="1">
    <source>
        <dbReference type="ARBA" id="ARBA00004442"/>
    </source>
</evidence>
<dbReference type="PROSITE" id="PS51123">
    <property type="entry name" value="OMPA_2"/>
    <property type="match status" value="1"/>
</dbReference>
<dbReference type="InterPro" id="IPR013784">
    <property type="entry name" value="Carb-bd-like_fold"/>
</dbReference>
<dbReference type="EMBL" id="DTAR01000016">
    <property type="protein sequence ID" value="HGM97451.1"/>
    <property type="molecule type" value="Genomic_DNA"/>
</dbReference>
<dbReference type="PANTHER" id="PTHR30329:SF21">
    <property type="entry name" value="LIPOPROTEIN YIAD-RELATED"/>
    <property type="match status" value="1"/>
</dbReference>
<accession>A0A7V4E369</accession>
<comment type="caution">
    <text evidence="7">The sequence shown here is derived from an EMBL/GenBank/DDBJ whole genome shotgun (WGS) entry which is preliminary data.</text>
</comment>
<evidence type="ECO:0000256" key="3">
    <source>
        <dbReference type="ARBA" id="ARBA00023237"/>
    </source>
</evidence>
<dbReference type="InterPro" id="IPR006664">
    <property type="entry name" value="OMP_bac"/>
</dbReference>
<name>A0A7V4E369_UNCW3</name>
<sequence>MKRIFITLFLSALLFSQDFGTTSFPLLRVGFSARASALGEAFTASNDGASLWWNPGAMGFMNHSEGFVTHHIWFEDFRDYYAGSVLATRKGIFGIGLVYSGVKGIELWDDENYPAEGNKTASSFILQLGYGRKIHKEISVGASMKYLSDRIVKQTGSGIAFDVGGYYLYKKEIRFAGAVRNFGPPMKYGKTSSNLPTEIRFGLSIGPYYYNTLFTDLSYVNKTGIIFGIGDEIWFKDVVALRFGYKSAYQTNDLTFGIGINYEGLHLDYAFAGYGILGSTHRVWLSKEWGELKPLGGLIVKVIDAETKKPLDASIDFGKPIGKKVTTDTITGSVKFKNLPVGEIGFKVEREKYYPKADSAKIEPDVVKLKIVKLARIPPGGITGRVIDVATKKPLPAKIIYKGIMEGETYSDTASGVYKILKIEAGEYTLSVEPGIPGYIPQEAKVEVKPGETSHKDFELIRKGEVIVLKGVNFETGKATLTPESYAILDEVGKILQDNPHIRVEIAGHTDNVPIKTPEFPNNMALSQARAEAVRNYLIEKFKIEPERLIAKGYGETQPIASNKTPEGRAKNRRVEFRVIE</sequence>
<dbReference type="NCBIfam" id="NF033709">
    <property type="entry name" value="PorV_fam"/>
    <property type="match status" value="1"/>
</dbReference>
<comment type="subcellular location">
    <subcellularLocation>
        <location evidence="1">Cell outer membrane</location>
    </subcellularLocation>
</comment>
<proteinExistence type="predicted"/>
<evidence type="ECO:0000256" key="4">
    <source>
        <dbReference type="PROSITE-ProRule" id="PRU00473"/>
    </source>
</evidence>
<dbReference type="Pfam" id="PF19572">
    <property type="entry name" value="PorV"/>
    <property type="match status" value="1"/>
</dbReference>
<keyword evidence="3" id="KW-0998">Cell outer membrane</keyword>
<dbReference type="GO" id="GO:0030246">
    <property type="term" value="F:carbohydrate binding"/>
    <property type="evidence" value="ECO:0007669"/>
    <property type="project" value="InterPro"/>
</dbReference>
<keyword evidence="2 4" id="KW-0472">Membrane</keyword>
<evidence type="ECO:0000256" key="2">
    <source>
        <dbReference type="ARBA" id="ARBA00023136"/>
    </source>
</evidence>
<dbReference type="EMBL" id="DTDP01000061">
    <property type="protein sequence ID" value="HGK53657.1"/>
    <property type="molecule type" value="Genomic_DNA"/>
</dbReference>
<dbReference type="GO" id="GO:0009279">
    <property type="term" value="C:cell outer membrane"/>
    <property type="evidence" value="ECO:0007669"/>
    <property type="project" value="UniProtKB-SubCell"/>
</dbReference>
<gene>
    <name evidence="8" type="ORF">ENT96_00150</name>
    <name evidence="7" type="ORF">ENU72_01375</name>
</gene>
<evidence type="ECO:0000256" key="5">
    <source>
        <dbReference type="SAM" id="SignalP"/>
    </source>
</evidence>
<dbReference type="Gene3D" id="2.40.160.60">
    <property type="entry name" value="Outer membrane protein transport protein (OMPP1/FadL/TodX)"/>
    <property type="match status" value="1"/>
</dbReference>
<dbReference type="Gene3D" id="2.60.40.1120">
    <property type="entry name" value="Carboxypeptidase-like, regulatory domain"/>
    <property type="match status" value="1"/>
</dbReference>
<feature type="chain" id="PRO_5039824900" evidence="5">
    <location>
        <begin position="21"/>
        <end position="581"/>
    </location>
</feature>
<feature type="signal peptide" evidence="5">
    <location>
        <begin position="1"/>
        <end position="20"/>
    </location>
</feature>
<evidence type="ECO:0000313" key="7">
    <source>
        <dbReference type="EMBL" id="HGK53657.1"/>
    </source>
</evidence>
<dbReference type="InterPro" id="IPR036737">
    <property type="entry name" value="OmpA-like_sf"/>
</dbReference>
<dbReference type="Gene3D" id="3.30.1330.60">
    <property type="entry name" value="OmpA-like domain"/>
    <property type="match status" value="1"/>
</dbReference>
<evidence type="ECO:0000313" key="8">
    <source>
        <dbReference type="EMBL" id="HGM97451.1"/>
    </source>
</evidence>
<dbReference type="AlphaFoldDB" id="A0A7V4E369"/>
<dbReference type="PANTHER" id="PTHR30329">
    <property type="entry name" value="STATOR ELEMENT OF FLAGELLAR MOTOR COMPLEX"/>
    <property type="match status" value="1"/>
</dbReference>
<evidence type="ECO:0000259" key="6">
    <source>
        <dbReference type="PROSITE" id="PS51123"/>
    </source>
</evidence>
<dbReference type="CDD" id="cd07185">
    <property type="entry name" value="OmpA_C-like"/>
    <property type="match status" value="1"/>
</dbReference>